<organism evidence="4 5">
    <name type="scientific">Abyssobacteria bacterium (strain SURF_5)</name>
    <dbReference type="NCBI Taxonomy" id="2093360"/>
    <lineage>
        <taxon>Bacteria</taxon>
        <taxon>Pseudomonadati</taxon>
        <taxon>Candidatus Hydrogenedentota</taxon>
        <taxon>Candidatus Abyssobacteria</taxon>
    </lineage>
</organism>
<dbReference type="EMBL" id="QZKU01000064">
    <property type="protein sequence ID" value="RJP21816.1"/>
    <property type="molecule type" value="Genomic_DNA"/>
</dbReference>
<feature type="domain" description="Glycoside hydrolase family 38 N-terminal" evidence="1">
    <location>
        <begin position="11"/>
        <end position="263"/>
    </location>
</feature>
<dbReference type="InterPro" id="IPR000602">
    <property type="entry name" value="Glyco_hydro_38_N"/>
</dbReference>
<dbReference type="Pfam" id="PF01074">
    <property type="entry name" value="Glyco_hydro_38N"/>
    <property type="match status" value="1"/>
</dbReference>
<evidence type="ECO:0000259" key="2">
    <source>
        <dbReference type="Pfam" id="PF07748"/>
    </source>
</evidence>
<dbReference type="Proteomes" id="UP000265882">
    <property type="component" value="Unassembled WGS sequence"/>
</dbReference>
<dbReference type="AlphaFoldDB" id="A0A3A4NUR4"/>
<gene>
    <name evidence="4" type="ORF">C4520_09165</name>
</gene>
<evidence type="ECO:0000259" key="1">
    <source>
        <dbReference type="Pfam" id="PF01074"/>
    </source>
</evidence>
<dbReference type="InterPro" id="IPR011682">
    <property type="entry name" value="Glyco_hydro_38_C"/>
</dbReference>
<feature type="domain" description="Glycosyl hydrolases family 38 C-terminal" evidence="3">
    <location>
        <begin position="773"/>
        <end position="845"/>
    </location>
</feature>
<dbReference type="InterPro" id="IPR041147">
    <property type="entry name" value="GH38_C"/>
</dbReference>
<protein>
    <recommendedName>
        <fullName evidence="6">Glycoside hydrolase family 38 N-terminal domain-containing protein</fullName>
    </recommendedName>
</protein>
<dbReference type="Pfam" id="PF17677">
    <property type="entry name" value="Glyco_hydro38C2"/>
    <property type="match status" value="1"/>
</dbReference>
<evidence type="ECO:0000259" key="3">
    <source>
        <dbReference type="Pfam" id="PF17677"/>
    </source>
</evidence>
<accession>A0A3A4NUR4</accession>
<dbReference type="InterPro" id="IPR011330">
    <property type="entry name" value="Glyco_hydro/deAcase_b/a-brl"/>
</dbReference>
<evidence type="ECO:0008006" key="6">
    <source>
        <dbReference type="Google" id="ProtNLM"/>
    </source>
</evidence>
<evidence type="ECO:0000313" key="5">
    <source>
        <dbReference type="Proteomes" id="UP000265882"/>
    </source>
</evidence>
<dbReference type="Gene3D" id="2.70.98.30">
    <property type="entry name" value="Golgi alpha-mannosidase II, domain 4"/>
    <property type="match status" value="1"/>
</dbReference>
<dbReference type="GO" id="GO:0004559">
    <property type="term" value="F:alpha-mannosidase activity"/>
    <property type="evidence" value="ECO:0007669"/>
    <property type="project" value="InterPro"/>
</dbReference>
<dbReference type="PANTHER" id="PTHR46017:SF1">
    <property type="entry name" value="ALPHA-MANNOSIDASE 2C1"/>
    <property type="match status" value="1"/>
</dbReference>
<dbReference type="SUPFAM" id="SSF74650">
    <property type="entry name" value="Galactose mutarotase-like"/>
    <property type="match status" value="1"/>
</dbReference>
<dbReference type="InterPro" id="IPR011013">
    <property type="entry name" value="Gal_mutarotase_sf_dom"/>
</dbReference>
<dbReference type="GO" id="GO:0006013">
    <property type="term" value="P:mannose metabolic process"/>
    <property type="evidence" value="ECO:0007669"/>
    <property type="project" value="InterPro"/>
</dbReference>
<dbReference type="Gene3D" id="2.60.40.2220">
    <property type="match status" value="1"/>
</dbReference>
<evidence type="ECO:0000313" key="4">
    <source>
        <dbReference type="EMBL" id="RJP21816.1"/>
    </source>
</evidence>
<dbReference type="SUPFAM" id="SSF88713">
    <property type="entry name" value="Glycoside hydrolase/deacetylase"/>
    <property type="match status" value="1"/>
</dbReference>
<proteinExistence type="predicted"/>
<dbReference type="GO" id="GO:0030246">
    <property type="term" value="F:carbohydrate binding"/>
    <property type="evidence" value="ECO:0007669"/>
    <property type="project" value="InterPro"/>
</dbReference>
<reference evidence="4 5" key="1">
    <citation type="journal article" date="2017" name="ISME J.">
        <title>Energy and carbon metabolisms in a deep terrestrial subsurface fluid microbial community.</title>
        <authorList>
            <person name="Momper L."/>
            <person name="Jungbluth S.P."/>
            <person name="Lee M.D."/>
            <person name="Amend J.P."/>
        </authorList>
    </citation>
    <scope>NUCLEOTIDE SEQUENCE [LARGE SCALE GENOMIC DNA]</scope>
    <source>
        <strain evidence="4">SURF_5</strain>
    </source>
</reference>
<feature type="domain" description="Glycosyl hydrolase family 38 C-terminal" evidence="2">
    <location>
        <begin position="479"/>
        <end position="684"/>
    </location>
</feature>
<sequence>MPKTIDSPFETVYLVNHSHIDHTWWNSPEICSQRNEEIINEILSLASAEPEFKFSYETTAGLVRYLEKYPDRKEEIAVLLQQRRLDVGGMFVSANDDVCSEEAIVRNFYYGAGWLIKTFNYSPKVAKEFDTPGHPMQLPQLVLDAGMKALVITRGPQGGFSWTGPDGSELLTYCVPYNWSYWRRLGVDYEETAKNLPTELARAAQKFGGPELVIPDGDDMTLPNPALVEICRQWNANYSRPKLRLATFDEVADILAKRKFQPRSGDMPNLWIVIHTLQAETTRYLKTLQGILPSVEALCTIECILKGDFKRYPAAGIDALWQRALLAADHNWGGKDQARGGAEGDEHKRNLVLKSVREGKALTENAFFGIAKSVMTADPKFGMPVLVFNPGSWRRDDIVSLDLNCGVTGLQAIEVVDADGAPVPAGYEVSERHKDGSIHRLTGEFLGRNVPSFGYSTFYIKPLLEKKGDEPCPQDGRSIENEFYRVTFAEDGRCIESLYDKEFDRELACQAAASFGPVEFEFGTFELFGVGLKLSVPDQSYFENPENEGSGESVEPTGELFRAADSPAKIGFSSRGTLSRSLTAEGEFAGSIRRQKVVLYEGLKRVDLHVELDWSGKSNVALFLQMPNALMNGQKYMGVPFAVHRDGDELADFWVEENLPVKFKIRGMQDWLAFESEDVGLAIASRWPVVDLTAIPAFPLLWTNDNSGFFFGERYRQKGNHCFSFSLTSYKGSWSENNIHLWGKQWAKPLLSYSGDASPETGRHSYLSIDAPNIILSAFKKARDEDAVIVRLYETIGRKTSTELSTSFPFQEARGANITETASKKIPAAKKSIKLKFRPFEIKTIKLVL</sequence>
<dbReference type="Gene3D" id="3.20.110.10">
    <property type="entry name" value="Glycoside hydrolase 38, N terminal domain"/>
    <property type="match status" value="1"/>
</dbReference>
<dbReference type="PANTHER" id="PTHR46017">
    <property type="entry name" value="ALPHA-MANNOSIDASE 2C1"/>
    <property type="match status" value="1"/>
</dbReference>
<comment type="caution">
    <text evidence="4">The sequence shown here is derived from an EMBL/GenBank/DDBJ whole genome shotgun (WGS) entry which is preliminary data.</text>
</comment>
<dbReference type="GO" id="GO:0009313">
    <property type="term" value="P:oligosaccharide catabolic process"/>
    <property type="evidence" value="ECO:0007669"/>
    <property type="project" value="TreeGrafter"/>
</dbReference>
<dbReference type="Pfam" id="PF07748">
    <property type="entry name" value="Glyco_hydro_38C"/>
    <property type="match status" value="1"/>
</dbReference>
<dbReference type="InterPro" id="IPR027291">
    <property type="entry name" value="Glyco_hydro_38_N_sf"/>
</dbReference>
<name>A0A3A4NUR4_ABYX5</name>